<feature type="region of interest" description="Disordered" evidence="1">
    <location>
        <begin position="38"/>
        <end position="57"/>
    </location>
</feature>
<evidence type="ECO:0000313" key="4">
    <source>
        <dbReference type="Proteomes" id="UP000693970"/>
    </source>
</evidence>
<dbReference type="Proteomes" id="UP000693970">
    <property type="component" value="Unassembled WGS sequence"/>
</dbReference>
<sequence>MNWSLLLHMKPHQSKCASFYPYFLSICVTLLTVQRSPSLNDVEEENEDEGIDGVDDDSVEDAFEASESTEAELQRDRDLVGNEDVRADRYCRLNVAQVQDPQQIIQVLALIEE</sequence>
<protein>
    <submittedName>
        <fullName evidence="2">Uncharacterized protein</fullName>
    </submittedName>
</protein>
<accession>A0A9K3K925</accession>
<evidence type="ECO:0000313" key="3">
    <source>
        <dbReference type="EMBL" id="KAG7362515.1"/>
    </source>
</evidence>
<comment type="caution">
    <text evidence="2">The sequence shown here is derived from an EMBL/GenBank/DDBJ whole genome shotgun (WGS) entry which is preliminary data.</text>
</comment>
<name>A0A9K3K925_9STRA</name>
<dbReference type="EMBL" id="JAGRRH010000011">
    <property type="protein sequence ID" value="KAG7362515.1"/>
    <property type="molecule type" value="Genomic_DNA"/>
</dbReference>
<keyword evidence="4" id="KW-1185">Reference proteome</keyword>
<reference evidence="2" key="2">
    <citation type="submission" date="2021-04" db="EMBL/GenBank/DDBJ databases">
        <authorList>
            <person name="Podell S."/>
        </authorList>
    </citation>
    <scope>NUCLEOTIDE SEQUENCE</scope>
    <source>
        <strain evidence="2">Hildebrandi</strain>
    </source>
</reference>
<gene>
    <name evidence="2" type="ORF">IV203_024794</name>
    <name evidence="3" type="ORF">IV203_025399</name>
</gene>
<reference evidence="2" key="1">
    <citation type="journal article" date="2021" name="Sci. Rep.">
        <title>Diploid genomic architecture of Nitzschia inconspicua, an elite biomass production diatom.</title>
        <authorList>
            <person name="Oliver A."/>
            <person name="Podell S."/>
            <person name="Pinowska A."/>
            <person name="Traller J.C."/>
            <person name="Smith S.R."/>
            <person name="McClure R."/>
            <person name="Beliaev A."/>
            <person name="Bohutskyi P."/>
            <person name="Hill E.A."/>
            <person name="Rabines A."/>
            <person name="Zheng H."/>
            <person name="Allen L.Z."/>
            <person name="Kuo A."/>
            <person name="Grigoriev I.V."/>
            <person name="Allen A.E."/>
            <person name="Hazlebeck D."/>
            <person name="Allen E.E."/>
        </authorList>
    </citation>
    <scope>NUCLEOTIDE SEQUENCE</scope>
    <source>
        <strain evidence="2">Hildebrandi</strain>
    </source>
</reference>
<evidence type="ECO:0000313" key="2">
    <source>
        <dbReference type="EMBL" id="KAG7339424.1"/>
    </source>
</evidence>
<feature type="compositionally biased region" description="Acidic residues" evidence="1">
    <location>
        <begin position="41"/>
        <end position="57"/>
    </location>
</feature>
<organism evidence="2 4">
    <name type="scientific">Nitzschia inconspicua</name>
    <dbReference type="NCBI Taxonomy" id="303405"/>
    <lineage>
        <taxon>Eukaryota</taxon>
        <taxon>Sar</taxon>
        <taxon>Stramenopiles</taxon>
        <taxon>Ochrophyta</taxon>
        <taxon>Bacillariophyta</taxon>
        <taxon>Bacillariophyceae</taxon>
        <taxon>Bacillariophycidae</taxon>
        <taxon>Bacillariales</taxon>
        <taxon>Bacillariaceae</taxon>
        <taxon>Nitzschia</taxon>
    </lineage>
</organism>
<proteinExistence type="predicted"/>
<evidence type="ECO:0000256" key="1">
    <source>
        <dbReference type="SAM" id="MobiDB-lite"/>
    </source>
</evidence>
<dbReference type="EMBL" id="JAGRRH010000034">
    <property type="protein sequence ID" value="KAG7339424.1"/>
    <property type="molecule type" value="Genomic_DNA"/>
</dbReference>
<dbReference type="AlphaFoldDB" id="A0A9K3K925"/>